<proteinExistence type="predicted"/>
<dbReference type="Gene3D" id="1.10.510.10">
    <property type="entry name" value="Transferase(Phosphotransferase) domain 1"/>
    <property type="match status" value="1"/>
</dbReference>
<dbReference type="InterPro" id="IPR017441">
    <property type="entry name" value="Protein_kinase_ATP_BS"/>
</dbReference>
<name>A0A9P9ELD1_9PLEO</name>
<dbReference type="Gene3D" id="3.30.200.20">
    <property type="entry name" value="Phosphorylase Kinase, domain 1"/>
    <property type="match status" value="1"/>
</dbReference>
<feature type="compositionally biased region" description="Polar residues" evidence="10">
    <location>
        <begin position="301"/>
        <end position="310"/>
    </location>
</feature>
<dbReference type="GO" id="GO:0005524">
    <property type="term" value="F:ATP binding"/>
    <property type="evidence" value="ECO:0007669"/>
    <property type="project" value="UniProtKB-UniRule"/>
</dbReference>
<dbReference type="InterPro" id="IPR051334">
    <property type="entry name" value="SRPK"/>
</dbReference>
<dbReference type="InterPro" id="IPR008271">
    <property type="entry name" value="Ser/Thr_kinase_AS"/>
</dbReference>
<dbReference type="PROSITE" id="PS00108">
    <property type="entry name" value="PROTEIN_KINASE_ST"/>
    <property type="match status" value="1"/>
</dbReference>
<evidence type="ECO:0000259" key="11">
    <source>
        <dbReference type="PROSITE" id="PS50011"/>
    </source>
</evidence>
<feature type="compositionally biased region" description="Basic and acidic residues" evidence="10">
    <location>
        <begin position="279"/>
        <end position="291"/>
    </location>
</feature>
<dbReference type="Proteomes" id="UP000700596">
    <property type="component" value="Unassembled WGS sequence"/>
</dbReference>
<dbReference type="EC" id="2.7.11.1" evidence="1"/>
<feature type="compositionally biased region" description="Polar residues" evidence="10">
    <location>
        <begin position="41"/>
        <end position="68"/>
    </location>
</feature>
<evidence type="ECO:0000256" key="6">
    <source>
        <dbReference type="ARBA" id="ARBA00022840"/>
    </source>
</evidence>
<gene>
    <name evidence="12" type="ORF">B0J11DRAFT_38389</name>
</gene>
<dbReference type="PANTHER" id="PTHR47634:SF9">
    <property type="entry name" value="PROTEIN KINASE DOMAIN-CONTAINING PROTEIN-RELATED"/>
    <property type="match status" value="1"/>
</dbReference>
<evidence type="ECO:0000256" key="1">
    <source>
        <dbReference type="ARBA" id="ARBA00012513"/>
    </source>
</evidence>
<evidence type="ECO:0000256" key="2">
    <source>
        <dbReference type="ARBA" id="ARBA00022527"/>
    </source>
</evidence>
<evidence type="ECO:0000256" key="4">
    <source>
        <dbReference type="ARBA" id="ARBA00022741"/>
    </source>
</evidence>
<dbReference type="InterPro" id="IPR011009">
    <property type="entry name" value="Kinase-like_dom_sf"/>
</dbReference>
<dbReference type="Pfam" id="PF00069">
    <property type="entry name" value="Pkinase"/>
    <property type="match status" value="2"/>
</dbReference>
<dbReference type="PROSITE" id="PS50011">
    <property type="entry name" value="PROTEIN_KINASE_DOM"/>
    <property type="match status" value="1"/>
</dbReference>
<dbReference type="GO" id="GO:0005737">
    <property type="term" value="C:cytoplasm"/>
    <property type="evidence" value="ECO:0007669"/>
    <property type="project" value="TreeGrafter"/>
</dbReference>
<dbReference type="AlphaFoldDB" id="A0A9P9ELD1"/>
<dbReference type="CDD" id="cd14136">
    <property type="entry name" value="STKc_SRPK"/>
    <property type="match status" value="1"/>
</dbReference>
<comment type="catalytic activity">
    <reaction evidence="7">
        <text>L-threonyl-[protein] + ATP = O-phospho-L-threonyl-[protein] + ADP + H(+)</text>
        <dbReference type="Rhea" id="RHEA:46608"/>
        <dbReference type="Rhea" id="RHEA-COMP:11060"/>
        <dbReference type="Rhea" id="RHEA-COMP:11605"/>
        <dbReference type="ChEBI" id="CHEBI:15378"/>
        <dbReference type="ChEBI" id="CHEBI:30013"/>
        <dbReference type="ChEBI" id="CHEBI:30616"/>
        <dbReference type="ChEBI" id="CHEBI:61977"/>
        <dbReference type="ChEBI" id="CHEBI:456216"/>
        <dbReference type="EC" id="2.7.11.1"/>
    </reaction>
</comment>
<dbReference type="GO" id="GO:0000245">
    <property type="term" value="P:spliceosomal complex assembly"/>
    <property type="evidence" value="ECO:0007669"/>
    <property type="project" value="TreeGrafter"/>
</dbReference>
<keyword evidence="2" id="KW-0723">Serine/threonine-protein kinase</keyword>
<organism evidence="12 13">
    <name type="scientific">Dendryphion nanum</name>
    <dbReference type="NCBI Taxonomy" id="256645"/>
    <lineage>
        <taxon>Eukaryota</taxon>
        <taxon>Fungi</taxon>
        <taxon>Dikarya</taxon>
        <taxon>Ascomycota</taxon>
        <taxon>Pezizomycotina</taxon>
        <taxon>Dothideomycetes</taxon>
        <taxon>Pleosporomycetidae</taxon>
        <taxon>Pleosporales</taxon>
        <taxon>Torulaceae</taxon>
        <taxon>Dendryphion</taxon>
    </lineage>
</organism>
<evidence type="ECO:0000256" key="8">
    <source>
        <dbReference type="ARBA" id="ARBA00048679"/>
    </source>
</evidence>
<dbReference type="InterPro" id="IPR000719">
    <property type="entry name" value="Prot_kinase_dom"/>
</dbReference>
<keyword evidence="13" id="KW-1185">Reference proteome</keyword>
<feature type="region of interest" description="Disordered" evidence="10">
    <location>
        <begin position="279"/>
        <end position="310"/>
    </location>
</feature>
<sequence length="628" mass="69128">MMNGNDIKKAAINKAKQVAQAANGNGGKKRRKGQDLKPIITTEQQKSQDGSPASANSFHYNVQNTSSPAHHKMAYSNQLSQSPSSSSSSVDEAENTADEEDSEDYCKGGYHPVSVGEEYKDGKYTVVRKLGWGHFSTVWLSRDNTTGKHVALKVVRSAAHYTETALDEIKLLKKVVDANKDHPGRAHVVSLLDSFNHRGPNGTHVCMVFEVLGENLLGLIKRWNHRGIPMPLVKQITKQVLLGLDYLHRECGIIHTDLKPENVLIEIGDVEQIVKTYVNDEPKKRDDDSNRNGRRRRRTLITGSQPLPSPLNASFNHADLANFPGSTQSLNKIVNEKTGKESPITGLSPPPQDGFVMSGALGTSAPSVGLSMAERLGIKAPSTEEEVQKQREKTADLLTKDISGISLDRPSNASSKSETSTDKLAEDLSFDTISVKIADLGNACWVGHHFTNDIQTRQYRSPEVILGGKWGASTDVWSMAAMVFELITGDYLFDPQSGTKYGKDDDHIAQIIELLGPFPKSLCMSGKWSQEIFNRKGELRNIHRLRHWALPDVLHEKYHFKPEDSKQVADFLLPMLELLPGDRANAGGMSNHDFVKGTKGMDGVSLNIPVGSKGEGIEGWATEVKKTR</sequence>
<dbReference type="SMART" id="SM00220">
    <property type="entry name" value="S_TKc"/>
    <property type="match status" value="1"/>
</dbReference>
<evidence type="ECO:0000313" key="13">
    <source>
        <dbReference type="Proteomes" id="UP000700596"/>
    </source>
</evidence>
<reference evidence="12" key="1">
    <citation type="journal article" date="2021" name="Nat. Commun.">
        <title>Genetic determinants of endophytism in the Arabidopsis root mycobiome.</title>
        <authorList>
            <person name="Mesny F."/>
            <person name="Miyauchi S."/>
            <person name="Thiergart T."/>
            <person name="Pickel B."/>
            <person name="Atanasova L."/>
            <person name="Karlsson M."/>
            <person name="Huettel B."/>
            <person name="Barry K.W."/>
            <person name="Haridas S."/>
            <person name="Chen C."/>
            <person name="Bauer D."/>
            <person name="Andreopoulos W."/>
            <person name="Pangilinan J."/>
            <person name="LaButti K."/>
            <person name="Riley R."/>
            <person name="Lipzen A."/>
            <person name="Clum A."/>
            <person name="Drula E."/>
            <person name="Henrissat B."/>
            <person name="Kohler A."/>
            <person name="Grigoriev I.V."/>
            <person name="Martin F.M."/>
            <person name="Hacquard S."/>
        </authorList>
    </citation>
    <scope>NUCLEOTIDE SEQUENCE</scope>
    <source>
        <strain evidence="12">MPI-CAGE-CH-0243</strain>
    </source>
</reference>
<evidence type="ECO:0000256" key="3">
    <source>
        <dbReference type="ARBA" id="ARBA00022679"/>
    </source>
</evidence>
<dbReference type="FunFam" id="1.10.510.10:FF:000409">
    <property type="entry name" value="CMGC/SRPK protein kinase"/>
    <property type="match status" value="1"/>
</dbReference>
<comment type="catalytic activity">
    <reaction evidence="8">
        <text>L-seryl-[protein] + ATP = O-phospho-L-seryl-[protein] + ADP + H(+)</text>
        <dbReference type="Rhea" id="RHEA:17989"/>
        <dbReference type="Rhea" id="RHEA-COMP:9863"/>
        <dbReference type="Rhea" id="RHEA-COMP:11604"/>
        <dbReference type="ChEBI" id="CHEBI:15378"/>
        <dbReference type="ChEBI" id="CHEBI:29999"/>
        <dbReference type="ChEBI" id="CHEBI:30616"/>
        <dbReference type="ChEBI" id="CHEBI:83421"/>
        <dbReference type="ChEBI" id="CHEBI:456216"/>
        <dbReference type="EC" id="2.7.11.1"/>
    </reaction>
</comment>
<dbReference type="OrthoDB" id="2649at2759"/>
<evidence type="ECO:0000256" key="10">
    <source>
        <dbReference type="SAM" id="MobiDB-lite"/>
    </source>
</evidence>
<evidence type="ECO:0000256" key="5">
    <source>
        <dbReference type="ARBA" id="ARBA00022777"/>
    </source>
</evidence>
<feature type="region of interest" description="Disordered" evidence="10">
    <location>
        <begin position="15"/>
        <end position="111"/>
    </location>
</feature>
<evidence type="ECO:0000256" key="9">
    <source>
        <dbReference type="PROSITE-ProRule" id="PRU10141"/>
    </source>
</evidence>
<keyword evidence="6 9" id="KW-0067">ATP-binding</keyword>
<feature type="compositionally biased region" description="Low complexity" evidence="10">
    <location>
        <begin position="76"/>
        <end position="89"/>
    </location>
</feature>
<evidence type="ECO:0000313" key="12">
    <source>
        <dbReference type="EMBL" id="KAH7139227.1"/>
    </source>
</evidence>
<dbReference type="PANTHER" id="PTHR47634">
    <property type="entry name" value="PROTEIN KINASE DOMAIN-CONTAINING PROTEIN-RELATED"/>
    <property type="match status" value="1"/>
</dbReference>
<protein>
    <recommendedName>
        <fullName evidence="1">non-specific serine/threonine protein kinase</fullName>
        <ecNumber evidence="1">2.7.11.1</ecNumber>
    </recommendedName>
</protein>
<accession>A0A9P9ELD1</accession>
<dbReference type="PROSITE" id="PS00107">
    <property type="entry name" value="PROTEIN_KINASE_ATP"/>
    <property type="match status" value="1"/>
</dbReference>
<keyword evidence="3" id="KW-0808">Transferase</keyword>
<comment type="caution">
    <text evidence="12">The sequence shown here is derived from an EMBL/GenBank/DDBJ whole genome shotgun (WGS) entry which is preliminary data.</text>
</comment>
<feature type="compositionally biased region" description="Acidic residues" evidence="10">
    <location>
        <begin position="91"/>
        <end position="103"/>
    </location>
</feature>
<dbReference type="EMBL" id="JAGMWT010000001">
    <property type="protein sequence ID" value="KAH7139227.1"/>
    <property type="molecule type" value="Genomic_DNA"/>
</dbReference>
<evidence type="ECO:0000256" key="7">
    <source>
        <dbReference type="ARBA" id="ARBA00047899"/>
    </source>
</evidence>
<keyword evidence="5 12" id="KW-0418">Kinase</keyword>
<feature type="domain" description="Protein kinase" evidence="11">
    <location>
        <begin position="124"/>
        <end position="595"/>
    </location>
</feature>
<dbReference type="SUPFAM" id="SSF56112">
    <property type="entry name" value="Protein kinase-like (PK-like)"/>
    <property type="match status" value="1"/>
</dbReference>
<keyword evidence="4 9" id="KW-0547">Nucleotide-binding</keyword>
<feature type="binding site" evidence="9">
    <location>
        <position position="153"/>
    </location>
    <ligand>
        <name>ATP</name>
        <dbReference type="ChEBI" id="CHEBI:30616"/>
    </ligand>
</feature>
<dbReference type="GO" id="GO:0005634">
    <property type="term" value="C:nucleus"/>
    <property type="evidence" value="ECO:0007669"/>
    <property type="project" value="TreeGrafter"/>
</dbReference>
<dbReference type="GO" id="GO:0004674">
    <property type="term" value="F:protein serine/threonine kinase activity"/>
    <property type="evidence" value="ECO:0007669"/>
    <property type="project" value="UniProtKB-KW"/>
</dbReference>
<dbReference type="GO" id="GO:0050684">
    <property type="term" value="P:regulation of mRNA processing"/>
    <property type="evidence" value="ECO:0007669"/>
    <property type="project" value="TreeGrafter"/>
</dbReference>
<dbReference type="FunFam" id="3.30.200.20:FF:000076">
    <property type="entry name" value="CMGC/SRPK protein kinase"/>
    <property type="match status" value="1"/>
</dbReference>